<keyword evidence="4 6" id="KW-0862">Zinc</keyword>
<sequence length="240" mass="25866">MKHFFLFPVLALLAACAVPLPEEPDARGYTGAPDQTAGISAQADAAAERFVRVVSRVEPVAESICREETERFLCDLTIMVDADPNAPPNAYQTQDRWGRPIIIFTVALIADARNEDELAFVLGHEASHHLLGHIKKSTEGAKAGAVIFGNLASASGLQDKALEDAVNLGAIVGSRYYAKRYELEADRLGTLIAAEAGYNPVRGAQFFARIPDPGDRFLGSHPPNAQRLQVVREAAALVGY</sequence>
<feature type="chain" id="PRO_5032372100" evidence="7">
    <location>
        <begin position="18"/>
        <end position="240"/>
    </location>
</feature>
<dbReference type="GO" id="GO:0004222">
    <property type="term" value="F:metalloendopeptidase activity"/>
    <property type="evidence" value="ECO:0007669"/>
    <property type="project" value="InterPro"/>
</dbReference>
<dbReference type="PANTHER" id="PTHR22726:SF1">
    <property type="entry name" value="METALLOENDOPEPTIDASE OMA1, MITOCHONDRIAL"/>
    <property type="match status" value="1"/>
</dbReference>
<dbReference type="PROSITE" id="PS51257">
    <property type="entry name" value="PROKAR_LIPOPROTEIN"/>
    <property type="match status" value="1"/>
</dbReference>
<dbReference type="CDD" id="cd07324">
    <property type="entry name" value="M48C_Oma1-like"/>
    <property type="match status" value="1"/>
</dbReference>
<dbReference type="EMBL" id="JABCJD010000006">
    <property type="protein sequence ID" value="NVO28286.1"/>
    <property type="molecule type" value="Genomic_DNA"/>
</dbReference>
<gene>
    <name evidence="10" type="ORF">HJ526_12695</name>
    <name evidence="9" type="ORF">HJ536_12390</name>
</gene>
<dbReference type="PANTHER" id="PTHR22726">
    <property type="entry name" value="METALLOENDOPEPTIDASE OMA1"/>
    <property type="match status" value="1"/>
</dbReference>
<evidence type="ECO:0000256" key="2">
    <source>
        <dbReference type="ARBA" id="ARBA00022723"/>
    </source>
</evidence>
<organism evidence="9 12">
    <name type="scientific">Donghicola mangrovi</name>
    <dbReference type="NCBI Taxonomy" id="2729614"/>
    <lineage>
        <taxon>Bacteria</taxon>
        <taxon>Pseudomonadati</taxon>
        <taxon>Pseudomonadota</taxon>
        <taxon>Alphaproteobacteria</taxon>
        <taxon>Rhodobacterales</taxon>
        <taxon>Roseobacteraceae</taxon>
        <taxon>Donghicola</taxon>
    </lineage>
</organism>
<proteinExistence type="inferred from homology"/>
<dbReference type="GO" id="GO:0046872">
    <property type="term" value="F:metal ion binding"/>
    <property type="evidence" value="ECO:0007669"/>
    <property type="project" value="UniProtKB-KW"/>
</dbReference>
<evidence type="ECO:0000256" key="1">
    <source>
        <dbReference type="ARBA" id="ARBA00022670"/>
    </source>
</evidence>
<feature type="domain" description="Peptidase M48" evidence="8">
    <location>
        <begin position="81"/>
        <end position="234"/>
    </location>
</feature>
<comment type="cofactor">
    <cofactor evidence="6">
        <name>Zn(2+)</name>
        <dbReference type="ChEBI" id="CHEBI:29105"/>
    </cofactor>
    <text evidence="6">Binds 1 zinc ion per subunit.</text>
</comment>
<evidence type="ECO:0000256" key="7">
    <source>
        <dbReference type="SAM" id="SignalP"/>
    </source>
</evidence>
<keyword evidence="11" id="KW-1185">Reference proteome</keyword>
<keyword evidence="2" id="KW-0479">Metal-binding</keyword>
<keyword evidence="3 6" id="KW-0378">Hydrolase</keyword>
<evidence type="ECO:0000256" key="6">
    <source>
        <dbReference type="RuleBase" id="RU003983"/>
    </source>
</evidence>
<comment type="caution">
    <text evidence="9">The sequence shown here is derived from an EMBL/GenBank/DDBJ whole genome shotgun (WGS) entry which is preliminary data.</text>
</comment>
<evidence type="ECO:0000259" key="8">
    <source>
        <dbReference type="Pfam" id="PF01435"/>
    </source>
</evidence>
<comment type="similarity">
    <text evidence="6">Belongs to the peptidase M48 family.</text>
</comment>
<evidence type="ECO:0000313" key="10">
    <source>
        <dbReference type="EMBL" id="NVO28286.1"/>
    </source>
</evidence>
<accession>A0A850QB31</accession>
<dbReference type="GO" id="GO:0051603">
    <property type="term" value="P:proteolysis involved in protein catabolic process"/>
    <property type="evidence" value="ECO:0007669"/>
    <property type="project" value="TreeGrafter"/>
</dbReference>
<name>A0A850QB31_9RHOB</name>
<dbReference type="Gene3D" id="3.30.2010.10">
    <property type="entry name" value="Metalloproteases ('zincins'), catalytic domain"/>
    <property type="match status" value="1"/>
</dbReference>
<evidence type="ECO:0000256" key="5">
    <source>
        <dbReference type="ARBA" id="ARBA00023049"/>
    </source>
</evidence>
<dbReference type="AlphaFoldDB" id="A0A850QB31"/>
<reference evidence="11 12" key="1">
    <citation type="submission" date="2020-04" db="EMBL/GenBank/DDBJ databases">
        <title>Donghicola sp., a member of the Rhodobacteraceae family isolated from mangrove forest in Thailand.</title>
        <authorList>
            <person name="Charoenyingcharoen P."/>
            <person name="Yukphan P."/>
        </authorList>
    </citation>
    <scope>NUCLEOTIDE SEQUENCE [LARGE SCALE GENOMIC DNA]</scope>
    <source>
        <strain evidence="9 12">B5-SW-15</strain>
        <strain evidence="10 11">C2-DW-16</strain>
    </source>
</reference>
<feature type="signal peptide" evidence="7">
    <location>
        <begin position="1"/>
        <end position="17"/>
    </location>
</feature>
<dbReference type="Proteomes" id="UP000523601">
    <property type="component" value="Unassembled WGS sequence"/>
</dbReference>
<keyword evidence="1 6" id="KW-0645">Protease</keyword>
<dbReference type="Proteomes" id="UP000592216">
    <property type="component" value="Unassembled WGS sequence"/>
</dbReference>
<dbReference type="InterPro" id="IPR001915">
    <property type="entry name" value="Peptidase_M48"/>
</dbReference>
<keyword evidence="7" id="KW-0732">Signal</keyword>
<evidence type="ECO:0000313" key="11">
    <source>
        <dbReference type="Proteomes" id="UP000523601"/>
    </source>
</evidence>
<keyword evidence="5 6" id="KW-0482">Metalloprotease</keyword>
<dbReference type="InterPro" id="IPR051156">
    <property type="entry name" value="Mito/Outer_Membr_Metalloprot"/>
</dbReference>
<protein>
    <submittedName>
        <fullName evidence="9">M48 family metalloprotease</fullName>
    </submittedName>
</protein>
<dbReference type="GO" id="GO:0016020">
    <property type="term" value="C:membrane"/>
    <property type="evidence" value="ECO:0007669"/>
    <property type="project" value="TreeGrafter"/>
</dbReference>
<dbReference type="RefSeq" id="WP_176854977.1">
    <property type="nucleotide sequence ID" value="NZ_JABCJD010000006.1"/>
</dbReference>
<evidence type="ECO:0000256" key="4">
    <source>
        <dbReference type="ARBA" id="ARBA00022833"/>
    </source>
</evidence>
<dbReference type="Pfam" id="PF01435">
    <property type="entry name" value="Peptidase_M48"/>
    <property type="match status" value="1"/>
</dbReference>
<evidence type="ECO:0000256" key="3">
    <source>
        <dbReference type="ARBA" id="ARBA00022801"/>
    </source>
</evidence>
<evidence type="ECO:0000313" key="12">
    <source>
        <dbReference type="Proteomes" id="UP000592216"/>
    </source>
</evidence>
<evidence type="ECO:0000313" key="9">
    <source>
        <dbReference type="EMBL" id="NVO24158.1"/>
    </source>
</evidence>
<dbReference type="EMBL" id="JABCJE010000005">
    <property type="protein sequence ID" value="NVO24158.1"/>
    <property type="molecule type" value="Genomic_DNA"/>
</dbReference>